<dbReference type="InterPro" id="IPR051927">
    <property type="entry name" value="Zn_Chap_cDPG_Synth"/>
</dbReference>
<dbReference type="Proteomes" id="UP000282551">
    <property type="component" value="Chromosome"/>
</dbReference>
<dbReference type="NCBIfam" id="NF047431">
    <property type="entry name" value="hiber_recruit"/>
    <property type="match status" value="1"/>
</dbReference>
<evidence type="ECO:0000259" key="2">
    <source>
        <dbReference type="SMART" id="SM00833"/>
    </source>
</evidence>
<protein>
    <submittedName>
        <fullName evidence="3">Cobalamin synthesis protein</fullName>
    </submittedName>
</protein>
<organism evidence="3 4">
    <name type="scientific">Mycolicibacterium chitae</name>
    <name type="common">Mycobacterium chitae</name>
    <dbReference type="NCBI Taxonomy" id="1792"/>
    <lineage>
        <taxon>Bacteria</taxon>
        <taxon>Bacillati</taxon>
        <taxon>Actinomycetota</taxon>
        <taxon>Actinomycetes</taxon>
        <taxon>Mycobacteriales</taxon>
        <taxon>Mycobacteriaceae</taxon>
        <taxon>Mycolicibacterium</taxon>
    </lineage>
</organism>
<dbReference type="InterPro" id="IPR011629">
    <property type="entry name" value="CobW-like_C"/>
</dbReference>
<dbReference type="EMBL" id="LR134355">
    <property type="protein sequence ID" value="VEG44073.1"/>
    <property type="molecule type" value="Genomic_DNA"/>
</dbReference>
<accession>A0A448HW01</accession>
<name>A0A448HW01_MYCCI</name>
<proteinExistence type="predicted"/>
<dbReference type="RefSeq" id="WP_126331917.1">
    <property type="nucleotide sequence ID" value="NZ_AP022604.1"/>
</dbReference>
<sequence>MRTPVILVAGQGNTDAAADELLRRPGTAIVRHHFDGHVVQRSITRLRGAAPLTATSVLELAHGCVSCTIRNDLLVVLRKLHRQPGVDRIVVQLAPWLEPEPICFAINRVRVWIGPGHPEAPAARDVAITAVVTCVATRQWLDQALGDDELPDGRTVAQVVVGQAEFADVVLLDEPAPAEMVAVLRRLTPRAPLVVGTDHLEAAVAGLPRGARRGHSTGAHAPLLDGAPPLGADGRVQIVEFGSRRPFHPQRLHDAVDVLLDGVIRAKGRLWLSSQPDRAMWLESAGGGLRVADAGKWLAAMDTSEGAYVDNERRAVANLLWEDGIGDRHTSMTVLVCGAEPAAVLAALCDALLTADELASPDEWPGHHDPFGHWHVDPCDQDQPVDATGPANRTEGDAR</sequence>
<dbReference type="OrthoDB" id="9808822at2"/>
<dbReference type="SUPFAM" id="SSF90002">
    <property type="entry name" value="Hypothetical protein YjiA, C-terminal domain"/>
    <property type="match status" value="1"/>
</dbReference>
<feature type="region of interest" description="Disordered" evidence="1">
    <location>
        <begin position="363"/>
        <end position="399"/>
    </location>
</feature>
<dbReference type="SMART" id="SM00833">
    <property type="entry name" value="CobW_C"/>
    <property type="match status" value="1"/>
</dbReference>
<feature type="compositionally biased region" description="Basic and acidic residues" evidence="1">
    <location>
        <begin position="364"/>
        <end position="378"/>
    </location>
</feature>
<dbReference type="PANTHER" id="PTHR43603:SF1">
    <property type="entry name" value="ZINC-REGULATED GTPASE METALLOPROTEIN ACTIVATOR 1"/>
    <property type="match status" value="1"/>
</dbReference>
<evidence type="ECO:0000256" key="1">
    <source>
        <dbReference type="SAM" id="MobiDB-lite"/>
    </source>
</evidence>
<gene>
    <name evidence="3" type="ORF">NCTC10485_00043</name>
</gene>
<dbReference type="Pfam" id="PF02492">
    <property type="entry name" value="cobW"/>
    <property type="match status" value="1"/>
</dbReference>
<reference evidence="3 4" key="1">
    <citation type="submission" date="2018-12" db="EMBL/GenBank/DDBJ databases">
        <authorList>
            <consortium name="Pathogen Informatics"/>
        </authorList>
    </citation>
    <scope>NUCLEOTIDE SEQUENCE [LARGE SCALE GENOMIC DNA]</scope>
    <source>
        <strain evidence="3 4">NCTC10485</strain>
    </source>
</reference>
<dbReference type="AlphaFoldDB" id="A0A448HW01"/>
<keyword evidence="4" id="KW-1185">Reference proteome</keyword>
<dbReference type="Pfam" id="PF07683">
    <property type="entry name" value="CobW_C"/>
    <property type="match status" value="1"/>
</dbReference>
<evidence type="ECO:0000313" key="4">
    <source>
        <dbReference type="Proteomes" id="UP000282551"/>
    </source>
</evidence>
<evidence type="ECO:0000313" key="3">
    <source>
        <dbReference type="EMBL" id="VEG44073.1"/>
    </source>
</evidence>
<feature type="domain" description="CobW C-terminal" evidence="2">
    <location>
        <begin position="236"/>
        <end position="352"/>
    </location>
</feature>
<dbReference type="Gene3D" id="3.40.50.300">
    <property type="entry name" value="P-loop containing nucleotide triphosphate hydrolases"/>
    <property type="match status" value="1"/>
</dbReference>
<dbReference type="PANTHER" id="PTHR43603">
    <property type="entry name" value="COBW DOMAIN-CONTAINING PROTEIN DDB_G0274527"/>
    <property type="match status" value="1"/>
</dbReference>
<dbReference type="InterPro" id="IPR027417">
    <property type="entry name" value="P-loop_NTPase"/>
</dbReference>
<dbReference type="InterPro" id="IPR003495">
    <property type="entry name" value="CobW/HypB/UreG_nucleotide-bd"/>
</dbReference>